<evidence type="ECO:0000256" key="7">
    <source>
        <dbReference type="ARBA" id="ARBA00023160"/>
    </source>
</evidence>
<dbReference type="GO" id="GO:0006633">
    <property type="term" value="P:fatty acid biosynthetic process"/>
    <property type="evidence" value="ECO:0007669"/>
    <property type="project" value="UniProtKB-UniRule"/>
</dbReference>
<dbReference type="InterPro" id="IPR008278">
    <property type="entry name" value="4-PPantetheinyl_Trfase_dom"/>
</dbReference>
<comment type="similarity">
    <text evidence="10">Belongs to the P-Pant transferase superfamily. AcpS family.</text>
</comment>
<protein>
    <recommendedName>
        <fullName evidence="10">Holo-[acyl-carrier-protein] synthase</fullName>
        <shortName evidence="10">Holo-ACP synthase</shortName>
        <ecNumber evidence="10">2.7.8.7</ecNumber>
    </recommendedName>
    <alternativeName>
        <fullName evidence="10">4'-phosphopantetheinyl transferase AcpS</fullName>
    </alternativeName>
</protein>
<dbReference type="FunFam" id="3.90.470.20:FF:000001">
    <property type="entry name" value="Holo-[acyl-carrier-protein] synthase"/>
    <property type="match status" value="1"/>
</dbReference>
<dbReference type="Gene3D" id="3.90.470.20">
    <property type="entry name" value="4'-phosphopantetheinyl transferase domain"/>
    <property type="match status" value="1"/>
</dbReference>
<proteinExistence type="inferred from homology"/>
<evidence type="ECO:0000259" key="11">
    <source>
        <dbReference type="Pfam" id="PF01648"/>
    </source>
</evidence>
<dbReference type="HAMAP" id="MF_00101">
    <property type="entry name" value="AcpS"/>
    <property type="match status" value="1"/>
</dbReference>
<dbReference type="InterPro" id="IPR004568">
    <property type="entry name" value="Ppantetheine-prot_Trfase_dom"/>
</dbReference>
<keyword evidence="1 10" id="KW-0444">Lipid biosynthesis</keyword>
<comment type="subcellular location">
    <subcellularLocation>
        <location evidence="10">Cytoplasm</location>
    </subcellularLocation>
</comment>
<sequence length="127" mass="14278">MIIGIGTDIVEIGRFDELLAHHGDAFAERILSKLEYDSFLDIADKQRSRYLAKRFAAKEAAAKAFGTGFTNGLSLKHIATVHDERGKPCLMFDKKALELIYELDIKNHHLTLSDETHYAVAFVILES</sequence>
<dbReference type="GO" id="GO:0005737">
    <property type="term" value="C:cytoplasm"/>
    <property type="evidence" value="ECO:0007669"/>
    <property type="project" value="UniProtKB-SubCell"/>
</dbReference>
<dbReference type="GO" id="GO:0000287">
    <property type="term" value="F:magnesium ion binding"/>
    <property type="evidence" value="ECO:0007669"/>
    <property type="project" value="UniProtKB-UniRule"/>
</dbReference>
<evidence type="ECO:0000313" key="12">
    <source>
        <dbReference type="EMBL" id="ALB23131.1"/>
    </source>
</evidence>
<comment type="catalytic activity">
    <reaction evidence="8 10">
        <text>apo-[ACP] + CoA = holo-[ACP] + adenosine 3',5'-bisphosphate + H(+)</text>
        <dbReference type="Rhea" id="RHEA:12068"/>
        <dbReference type="Rhea" id="RHEA-COMP:9685"/>
        <dbReference type="Rhea" id="RHEA-COMP:9690"/>
        <dbReference type="ChEBI" id="CHEBI:15378"/>
        <dbReference type="ChEBI" id="CHEBI:29999"/>
        <dbReference type="ChEBI" id="CHEBI:57287"/>
        <dbReference type="ChEBI" id="CHEBI:58343"/>
        <dbReference type="ChEBI" id="CHEBI:64479"/>
        <dbReference type="EC" id="2.7.8.7"/>
    </reaction>
</comment>
<gene>
    <name evidence="10" type="primary">acpS</name>
    <name evidence="12" type="ORF">KU39_1951</name>
</gene>
<name>A0A6I5XZF1_PISSA</name>
<evidence type="ECO:0000256" key="9">
    <source>
        <dbReference type="ARBA" id="ARBA00054726"/>
    </source>
</evidence>
<feature type="binding site" evidence="10">
    <location>
        <position position="8"/>
    </location>
    <ligand>
        <name>Mg(2+)</name>
        <dbReference type="ChEBI" id="CHEBI:18420"/>
    </ligand>
</feature>
<feature type="domain" description="4'-phosphopantetheinyl transferase" evidence="11">
    <location>
        <begin position="4"/>
        <end position="118"/>
    </location>
</feature>
<keyword evidence="2 10" id="KW-0808">Transferase</keyword>
<keyword evidence="6 10" id="KW-0443">Lipid metabolism</keyword>
<dbReference type="NCBIfam" id="TIGR00556">
    <property type="entry name" value="pantethn_trn"/>
    <property type="match status" value="1"/>
</dbReference>
<evidence type="ECO:0000256" key="3">
    <source>
        <dbReference type="ARBA" id="ARBA00022723"/>
    </source>
</evidence>
<dbReference type="AlphaFoldDB" id="A0A6I5XZF1"/>
<dbReference type="EMBL" id="CP012508">
    <property type="protein sequence ID" value="ALB23131.1"/>
    <property type="molecule type" value="Genomic_DNA"/>
</dbReference>
<keyword evidence="5 10" id="KW-0460">Magnesium</keyword>
<evidence type="ECO:0000313" key="13">
    <source>
        <dbReference type="Proteomes" id="UP000029558"/>
    </source>
</evidence>
<comment type="function">
    <text evidence="10">Transfers the 4'-phosphopantetheine moiety from coenzyme A to a Ser of acyl-carrier-protein.</text>
</comment>
<dbReference type="OrthoDB" id="517356at2"/>
<dbReference type="RefSeq" id="WP_027242757.1">
    <property type="nucleotide sequence ID" value="NZ_CP012508.1"/>
</dbReference>
<dbReference type="Proteomes" id="UP000029558">
    <property type="component" value="Chromosome"/>
</dbReference>
<accession>A0A6I5XZF1</accession>
<keyword evidence="4 10" id="KW-0276">Fatty acid metabolism</keyword>
<dbReference type="EC" id="2.7.8.7" evidence="10"/>
<evidence type="ECO:0000256" key="10">
    <source>
        <dbReference type="HAMAP-Rule" id="MF_00101"/>
    </source>
</evidence>
<dbReference type="InterPro" id="IPR037143">
    <property type="entry name" value="4-PPantetheinyl_Trfase_dom_sf"/>
</dbReference>
<evidence type="ECO:0000256" key="8">
    <source>
        <dbReference type="ARBA" id="ARBA00050875"/>
    </source>
</evidence>
<reference evidence="12 13" key="1">
    <citation type="journal article" date="2014" name="Genome Announc.">
        <title>Comparative Genome Analysis of Two Isolates of the Fish Pathogen Piscirickettsia salmonis from Different Hosts Reveals Major Differences in Virulence-Associated Secretion Systems.</title>
        <authorList>
            <person name="Bohle H."/>
            <person name="Henriquez P."/>
            <person name="Grothusen H."/>
            <person name="Navas E."/>
            <person name="Sandoval A."/>
            <person name="Bustamante F."/>
            <person name="Bustos P."/>
            <person name="Mancilla M."/>
        </authorList>
    </citation>
    <scope>NUCLEOTIDE SEQUENCE [LARGE SCALE GENOMIC DNA]</scope>
    <source>
        <strain evidence="13">B1-32597</strain>
    </source>
</reference>
<comment type="cofactor">
    <cofactor evidence="10">
        <name>Mg(2+)</name>
        <dbReference type="ChEBI" id="CHEBI:18420"/>
    </cofactor>
</comment>
<comment type="function">
    <text evidence="9">Transfers the 4'-phosphopantetheine moiety from coenzyme A to the 'Ser-36' of acyl-carrier-protein.</text>
</comment>
<keyword evidence="7 10" id="KW-0275">Fatty acid biosynthesis</keyword>
<evidence type="ECO:0000256" key="4">
    <source>
        <dbReference type="ARBA" id="ARBA00022832"/>
    </source>
</evidence>
<feature type="binding site" evidence="10">
    <location>
        <position position="59"/>
    </location>
    <ligand>
        <name>Mg(2+)</name>
        <dbReference type="ChEBI" id="CHEBI:18420"/>
    </ligand>
</feature>
<keyword evidence="10" id="KW-0963">Cytoplasm</keyword>
<dbReference type="Pfam" id="PF01648">
    <property type="entry name" value="ACPS"/>
    <property type="match status" value="1"/>
</dbReference>
<evidence type="ECO:0000256" key="5">
    <source>
        <dbReference type="ARBA" id="ARBA00022842"/>
    </source>
</evidence>
<evidence type="ECO:0000256" key="1">
    <source>
        <dbReference type="ARBA" id="ARBA00022516"/>
    </source>
</evidence>
<dbReference type="SUPFAM" id="SSF56214">
    <property type="entry name" value="4'-phosphopantetheinyl transferase"/>
    <property type="match status" value="1"/>
</dbReference>
<dbReference type="GO" id="GO:0008897">
    <property type="term" value="F:holo-[acyl-carrier-protein] synthase activity"/>
    <property type="evidence" value="ECO:0007669"/>
    <property type="project" value="UniProtKB-UniRule"/>
</dbReference>
<organism evidence="12 13">
    <name type="scientific">Piscirickettsia salmonis</name>
    <dbReference type="NCBI Taxonomy" id="1238"/>
    <lineage>
        <taxon>Bacteria</taxon>
        <taxon>Pseudomonadati</taxon>
        <taxon>Pseudomonadota</taxon>
        <taxon>Gammaproteobacteria</taxon>
        <taxon>Thiotrichales</taxon>
        <taxon>Piscirickettsiaceae</taxon>
        <taxon>Piscirickettsia</taxon>
    </lineage>
</organism>
<keyword evidence="3 10" id="KW-0479">Metal-binding</keyword>
<evidence type="ECO:0000256" key="6">
    <source>
        <dbReference type="ARBA" id="ARBA00023098"/>
    </source>
</evidence>
<evidence type="ECO:0000256" key="2">
    <source>
        <dbReference type="ARBA" id="ARBA00022679"/>
    </source>
</evidence>
<dbReference type="NCBIfam" id="TIGR00516">
    <property type="entry name" value="acpS"/>
    <property type="match status" value="1"/>
</dbReference>
<dbReference type="InterPro" id="IPR002582">
    <property type="entry name" value="ACPS"/>
</dbReference>